<proteinExistence type="predicted"/>
<evidence type="ECO:0000313" key="9">
    <source>
        <dbReference type="Proteomes" id="UP000094801"/>
    </source>
</evidence>
<feature type="transmembrane region" description="Helical" evidence="6">
    <location>
        <begin position="395"/>
        <end position="415"/>
    </location>
</feature>
<feature type="region of interest" description="Disordered" evidence="5">
    <location>
        <begin position="1"/>
        <end position="25"/>
    </location>
</feature>
<evidence type="ECO:0000256" key="2">
    <source>
        <dbReference type="ARBA" id="ARBA00022692"/>
    </source>
</evidence>
<protein>
    <recommendedName>
        <fullName evidence="7">Major facilitator superfamily (MFS) profile domain-containing protein</fullName>
    </recommendedName>
</protein>
<feature type="transmembrane region" description="Helical" evidence="6">
    <location>
        <begin position="489"/>
        <end position="514"/>
    </location>
</feature>
<dbReference type="PANTHER" id="PTHR23502">
    <property type="entry name" value="MAJOR FACILITATOR SUPERFAMILY"/>
    <property type="match status" value="1"/>
</dbReference>
<dbReference type="EMBL" id="KV453854">
    <property type="protein sequence ID" value="ODV85020.1"/>
    <property type="molecule type" value="Genomic_DNA"/>
</dbReference>
<dbReference type="PANTHER" id="PTHR23502:SF64">
    <property type="entry name" value="TRANSPORTER, PUTATIVE (AFU_ORTHOLOGUE AFUA_3G11760)-RELATED"/>
    <property type="match status" value="1"/>
</dbReference>
<feature type="transmembrane region" description="Helical" evidence="6">
    <location>
        <begin position="226"/>
        <end position="250"/>
    </location>
</feature>
<evidence type="ECO:0000256" key="6">
    <source>
        <dbReference type="SAM" id="Phobius"/>
    </source>
</evidence>
<keyword evidence="3 6" id="KW-1133">Transmembrane helix</keyword>
<feature type="transmembrane region" description="Helical" evidence="6">
    <location>
        <begin position="353"/>
        <end position="374"/>
    </location>
</feature>
<evidence type="ECO:0000259" key="7">
    <source>
        <dbReference type="PROSITE" id="PS50850"/>
    </source>
</evidence>
<dbReference type="AlphaFoldDB" id="A0A1E4SZW8"/>
<feature type="transmembrane region" description="Helical" evidence="6">
    <location>
        <begin position="168"/>
        <end position="195"/>
    </location>
</feature>
<organism evidence="8 9">
    <name type="scientific">[Candida] arabinofermentans NRRL YB-2248</name>
    <dbReference type="NCBI Taxonomy" id="983967"/>
    <lineage>
        <taxon>Eukaryota</taxon>
        <taxon>Fungi</taxon>
        <taxon>Dikarya</taxon>
        <taxon>Ascomycota</taxon>
        <taxon>Saccharomycotina</taxon>
        <taxon>Pichiomycetes</taxon>
        <taxon>Pichiales</taxon>
        <taxon>Pichiaceae</taxon>
        <taxon>Ogataea</taxon>
        <taxon>Ogataea/Candida clade</taxon>
    </lineage>
</organism>
<accession>A0A1E4SZW8</accession>
<dbReference type="InterPro" id="IPR020846">
    <property type="entry name" value="MFS_dom"/>
</dbReference>
<dbReference type="GO" id="GO:0005886">
    <property type="term" value="C:plasma membrane"/>
    <property type="evidence" value="ECO:0007669"/>
    <property type="project" value="TreeGrafter"/>
</dbReference>
<dbReference type="PROSITE" id="PS50850">
    <property type="entry name" value="MFS"/>
    <property type="match status" value="1"/>
</dbReference>
<keyword evidence="4 6" id="KW-0472">Membrane</keyword>
<dbReference type="Pfam" id="PF07690">
    <property type="entry name" value="MFS_1"/>
    <property type="match status" value="1"/>
</dbReference>
<dbReference type="GO" id="GO:0022857">
    <property type="term" value="F:transmembrane transporter activity"/>
    <property type="evidence" value="ECO:0007669"/>
    <property type="project" value="InterPro"/>
</dbReference>
<feature type="transmembrane region" description="Helical" evidence="6">
    <location>
        <begin position="101"/>
        <end position="117"/>
    </location>
</feature>
<keyword evidence="9" id="KW-1185">Reference proteome</keyword>
<dbReference type="Gene3D" id="1.20.1250.20">
    <property type="entry name" value="MFS general substrate transporter like domains"/>
    <property type="match status" value="1"/>
</dbReference>
<feature type="domain" description="Major facilitator superfamily (MFS) profile" evidence="7">
    <location>
        <begin position="102"/>
        <end position="514"/>
    </location>
</feature>
<feature type="transmembrane region" description="Helical" evidence="6">
    <location>
        <begin position="421"/>
        <end position="444"/>
    </location>
</feature>
<sequence length="560" mass="62062">MTTEKRDSRISISSDLEAYSSDGLNEPHNDIGVEALAPNHLSSISKFQTHNSSIVGGDDLGNAVAEDIIEDEEEDDSDGEYRLTPEEKALYGRFTERKKKVFIAISATAAMLGPYASSGYMPAVDKIASEFNTTGSIINLTGTIFNVMSAIAPCIFNQLFQFYGIKPIFILCAFGTFLTSILSAVSVNLGMFFVFRSFSGLFAYTFINMAGALCGHIYQPTKRSQAMAVCLTGTLSATSFAPVLSGVIITYRTWRIIFWIHAAISGVVLVSAVFFLEETTPKVPFNEWKEKTGKKFMLLKVNPFKVIWCLRVPTLLLCGLASFCLMYNFFSLVTPIRYVVDPRYGFTTPIKGSLFYLAPGSGMFLSTFFSGRYCDHILKKWIKKRNGRLVSEDRLRACWVSTFVMMATIIIYGWALEKDKGGIPLPVICMFFNGFAQTFAFTAINSYCVGSIPQVGPPLALGSNYFTRNIGSAIGSGITLPLFDSIGIGWSSTISGVCILISLSCIYLCSIYGYDLRMNWLDKNGFEITDAHYLQQKNGHDTQLESNTNNTKSKKRFLIF</sequence>
<evidence type="ECO:0000256" key="3">
    <source>
        <dbReference type="ARBA" id="ARBA00022989"/>
    </source>
</evidence>
<evidence type="ECO:0000256" key="5">
    <source>
        <dbReference type="SAM" id="MobiDB-lite"/>
    </source>
</evidence>
<dbReference type="SUPFAM" id="SSF103473">
    <property type="entry name" value="MFS general substrate transporter"/>
    <property type="match status" value="1"/>
</dbReference>
<dbReference type="OrthoDB" id="3066029at2759"/>
<dbReference type="InterPro" id="IPR011701">
    <property type="entry name" value="MFS"/>
</dbReference>
<evidence type="ECO:0000313" key="8">
    <source>
        <dbReference type="EMBL" id="ODV85020.1"/>
    </source>
</evidence>
<keyword evidence="2 6" id="KW-0812">Transmembrane</keyword>
<evidence type="ECO:0000256" key="1">
    <source>
        <dbReference type="ARBA" id="ARBA00004141"/>
    </source>
</evidence>
<feature type="transmembrane region" description="Helical" evidence="6">
    <location>
        <begin position="465"/>
        <end position="483"/>
    </location>
</feature>
<dbReference type="STRING" id="983967.A0A1E4SZW8"/>
<evidence type="ECO:0000256" key="4">
    <source>
        <dbReference type="ARBA" id="ARBA00023136"/>
    </source>
</evidence>
<reference evidence="9" key="1">
    <citation type="submission" date="2016-04" db="EMBL/GenBank/DDBJ databases">
        <title>Comparative genomics of biotechnologically important yeasts.</title>
        <authorList>
            <consortium name="DOE Joint Genome Institute"/>
            <person name="Riley R."/>
            <person name="Haridas S."/>
            <person name="Wolfe K.H."/>
            <person name="Lopes M.R."/>
            <person name="Hittinger C.T."/>
            <person name="Goker M."/>
            <person name="Salamov A."/>
            <person name="Wisecaver J."/>
            <person name="Long T.M."/>
            <person name="Aerts A.L."/>
            <person name="Barry K."/>
            <person name="Choi C."/>
            <person name="Clum A."/>
            <person name="Coughlan A.Y."/>
            <person name="Deshpande S."/>
            <person name="Douglass A.P."/>
            <person name="Hanson S.J."/>
            <person name="Klenk H.-P."/>
            <person name="Labutti K."/>
            <person name="Lapidus A."/>
            <person name="Lindquist E."/>
            <person name="Lipzen A."/>
            <person name="Meier-Kolthoff J.P."/>
            <person name="Ohm R.A."/>
            <person name="Otillar R.P."/>
            <person name="Pangilinan J."/>
            <person name="Peng Y."/>
            <person name="Rokas A."/>
            <person name="Rosa C.A."/>
            <person name="Scheuner C."/>
            <person name="Sibirny A.A."/>
            <person name="Slot J.C."/>
            <person name="Stielow J.B."/>
            <person name="Sun H."/>
            <person name="Kurtzman C.P."/>
            <person name="Blackwell M."/>
            <person name="Grigoriev I.V."/>
            <person name="Jeffries T.W."/>
        </authorList>
    </citation>
    <scope>NUCLEOTIDE SEQUENCE [LARGE SCALE GENOMIC DNA]</scope>
    <source>
        <strain evidence="9">NRRL YB-2248</strain>
    </source>
</reference>
<name>A0A1E4SZW8_9ASCO</name>
<dbReference type="InterPro" id="IPR036259">
    <property type="entry name" value="MFS_trans_sf"/>
</dbReference>
<feature type="transmembrane region" description="Helical" evidence="6">
    <location>
        <begin position="137"/>
        <end position="156"/>
    </location>
</feature>
<comment type="subcellular location">
    <subcellularLocation>
        <location evidence="1">Membrane</location>
        <topology evidence="1">Multi-pass membrane protein</topology>
    </subcellularLocation>
</comment>
<feature type="transmembrane region" description="Helical" evidence="6">
    <location>
        <begin position="256"/>
        <end position="276"/>
    </location>
</feature>
<gene>
    <name evidence="8" type="ORF">CANARDRAFT_169705</name>
</gene>
<feature type="transmembrane region" description="Helical" evidence="6">
    <location>
        <begin position="306"/>
        <end position="333"/>
    </location>
</feature>
<dbReference type="Proteomes" id="UP000094801">
    <property type="component" value="Unassembled WGS sequence"/>
</dbReference>
<feature type="transmembrane region" description="Helical" evidence="6">
    <location>
        <begin position="201"/>
        <end position="219"/>
    </location>
</feature>